<evidence type="ECO:0000256" key="1">
    <source>
        <dbReference type="SAM" id="SignalP"/>
    </source>
</evidence>
<sequence length="178" mass="19082">MQCLRCAFLAFAVLVVLASTYALRYGSARAAVLREGRKAWAKAKAAPNKRGCCAESLELRLPELPSSHLKVKWPKVSVKRGEVMEITVVNAKSRDGAGSGRSAPKATRTRAKGEEGTNVLVWLVSSDGHQLAADVAAPVAPGRWSAHVGPLQPGKWTAHVLAITLQGDRILGFAYEIE</sequence>
<reference evidence="2 3" key="1">
    <citation type="submission" date="2024-02" db="EMBL/GenBank/DDBJ databases">
        <authorList>
            <person name="Chen Y."/>
            <person name="Shah S."/>
            <person name="Dougan E. K."/>
            <person name="Thang M."/>
            <person name="Chan C."/>
        </authorList>
    </citation>
    <scope>NUCLEOTIDE SEQUENCE [LARGE SCALE GENOMIC DNA]</scope>
</reference>
<organism evidence="2 3">
    <name type="scientific">Durusdinium trenchii</name>
    <dbReference type="NCBI Taxonomy" id="1381693"/>
    <lineage>
        <taxon>Eukaryota</taxon>
        <taxon>Sar</taxon>
        <taxon>Alveolata</taxon>
        <taxon>Dinophyceae</taxon>
        <taxon>Suessiales</taxon>
        <taxon>Symbiodiniaceae</taxon>
        <taxon>Durusdinium</taxon>
    </lineage>
</organism>
<dbReference type="Proteomes" id="UP001642484">
    <property type="component" value="Unassembled WGS sequence"/>
</dbReference>
<proteinExistence type="predicted"/>
<keyword evidence="1" id="KW-0732">Signal</keyword>
<accession>A0ABP0JXP4</accession>
<comment type="caution">
    <text evidence="2">The sequence shown here is derived from an EMBL/GenBank/DDBJ whole genome shotgun (WGS) entry which is preliminary data.</text>
</comment>
<feature type="chain" id="PRO_5045194470" evidence="1">
    <location>
        <begin position="19"/>
        <end position="178"/>
    </location>
</feature>
<keyword evidence="3" id="KW-1185">Reference proteome</keyword>
<gene>
    <name evidence="2" type="ORF">CCMP2556_LOCUS13600</name>
</gene>
<evidence type="ECO:0000313" key="3">
    <source>
        <dbReference type="Proteomes" id="UP001642484"/>
    </source>
</evidence>
<evidence type="ECO:0000313" key="2">
    <source>
        <dbReference type="EMBL" id="CAK9019258.1"/>
    </source>
</evidence>
<protein>
    <submittedName>
        <fullName evidence="2">Uncharacterized protein</fullName>
    </submittedName>
</protein>
<feature type="non-terminal residue" evidence="2">
    <location>
        <position position="178"/>
    </location>
</feature>
<dbReference type="EMBL" id="CAXAMN010006796">
    <property type="protein sequence ID" value="CAK9019258.1"/>
    <property type="molecule type" value="Genomic_DNA"/>
</dbReference>
<name>A0ABP0JXP4_9DINO</name>
<feature type="signal peptide" evidence="1">
    <location>
        <begin position="1"/>
        <end position="18"/>
    </location>
</feature>